<sequence length="81" mass="8948">MAYDVNAGKDLVSVDEILAISVDEILARYLWNQKTAPSPSELVDDKWIRNASAEGDALIINAQEYMTHGGGRFVSAVDFQF</sequence>
<evidence type="ECO:0000313" key="1">
    <source>
        <dbReference type="EMBL" id="PIT47759.1"/>
    </source>
</evidence>
<accession>A0A2N9XHF4</accession>
<dbReference type="EMBL" id="MEIP01000014">
    <property type="protein sequence ID" value="PIT47759.1"/>
    <property type="molecule type" value="Genomic_DNA"/>
</dbReference>
<gene>
    <name evidence="1" type="ORF">BHC46_05580</name>
</gene>
<comment type="caution">
    <text evidence="1">The sequence shown here is derived from an EMBL/GenBank/DDBJ whole genome shotgun (WGS) entry which is preliminary data.</text>
</comment>
<name>A0A2N9XHF4_9NEIS</name>
<dbReference type="Proteomes" id="UP000229970">
    <property type="component" value="Unassembled WGS sequence"/>
</dbReference>
<dbReference type="RefSeq" id="WP_100139100.1">
    <property type="nucleotide sequence ID" value="NZ_MEIP01000014.1"/>
</dbReference>
<protein>
    <submittedName>
        <fullName evidence="1">Uncharacterized protein</fullName>
    </submittedName>
</protein>
<dbReference type="AlphaFoldDB" id="A0A2N9XHF4"/>
<proteinExistence type="predicted"/>
<reference evidence="1 2" key="1">
    <citation type="journal article" date="2017" name="MBio">
        <title>Type VI secretion-mediated competition in the bee gut microbiome.</title>
        <authorList>
            <person name="Steele M.I."/>
            <person name="Kwong W.K."/>
            <person name="Powell J.E."/>
            <person name="Whiteley M."/>
            <person name="Moran N.A."/>
        </authorList>
    </citation>
    <scope>NUCLEOTIDE SEQUENCE [LARGE SCALE GENOMIC DNA]</scope>
    <source>
        <strain evidence="1 2">Ruf1-X</strain>
    </source>
</reference>
<evidence type="ECO:0000313" key="2">
    <source>
        <dbReference type="Proteomes" id="UP000229970"/>
    </source>
</evidence>
<organism evidence="1 2">
    <name type="scientific">Snodgrassella alvi</name>
    <dbReference type="NCBI Taxonomy" id="1196083"/>
    <lineage>
        <taxon>Bacteria</taxon>
        <taxon>Pseudomonadati</taxon>
        <taxon>Pseudomonadota</taxon>
        <taxon>Betaproteobacteria</taxon>
        <taxon>Neisseriales</taxon>
        <taxon>Neisseriaceae</taxon>
        <taxon>Snodgrassella</taxon>
    </lineage>
</organism>